<protein>
    <submittedName>
        <fullName evidence="2">Uncharacterized protein</fullName>
    </submittedName>
</protein>
<feature type="region of interest" description="Disordered" evidence="1">
    <location>
        <begin position="72"/>
        <end position="126"/>
    </location>
</feature>
<evidence type="ECO:0000256" key="1">
    <source>
        <dbReference type="SAM" id="MobiDB-lite"/>
    </source>
</evidence>
<dbReference type="EMBL" id="JAAPAO010001757">
    <property type="protein sequence ID" value="KAF4648895.1"/>
    <property type="molecule type" value="Genomic_DNA"/>
</dbReference>
<feature type="compositionally biased region" description="Polar residues" evidence="1">
    <location>
        <begin position="504"/>
        <end position="513"/>
    </location>
</feature>
<feature type="compositionally biased region" description="Basic and acidic residues" evidence="1">
    <location>
        <begin position="539"/>
        <end position="550"/>
    </location>
</feature>
<feature type="region of interest" description="Disordered" evidence="1">
    <location>
        <begin position="487"/>
        <end position="550"/>
    </location>
</feature>
<gene>
    <name evidence="2" type="ORF">FOL47_002676</name>
</gene>
<dbReference type="Proteomes" id="UP000591131">
    <property type="component" value="Unassembled WGS sequence"/>
</dbReference>
<keyword evidence="3" id="KW-1185">Reference proteome</keyword>
<feature type="compositionally biased region" description="Acidic residues" evidence="1">
    <location>
        <begin position="85"/>
        <end position="101"/>
    </location>
</feature>
<reference evidence="2 3" key="1">
    <citation type="submission" date="2020-04" db="EMBL/GenBank/DDBJ databases">
        <title>Perkinsus chesapeaki whole genome sequence.</title>
        <authorList>
            <person name="Bogema D.R."/>
        </authorList>
    </citation>
    <scope>NUCLEOTIDE SEQUENCE [LARGE SCALE GENOMIC DNA]</scope>
    <source>
        <strain evidence="2">ATCC PRA-425</strain>
    </source>
</reference>
<accession>A0A7J6KNL0</accession>
<dbReference type="OrthoDB" id="9908684at2759"/>
<dbReference type="AlphaFoldDB" id="A0A7J6KNL0"/>
<feature type="region of interest" description="Disordered" evidence="1">
    <location>
        <begin position="24"/>
        <end position="55"/>
    </location>
</feature>
<proteinExistence type="predicted"/>
<feature type="compositionally biased region" description="Polar residues" evidence="1">
    <location>
        <begin position="527"/>
        <end position="538"/>
    </location>
</feature>
<feature type="non-terminal residue" evidence="2">
    <location>
        <position position="550"/>
    </location>
</feature>
<sequence length="550" mass="59686">MASVNDCDLSPEVLGEDLLRIPGAENCSRVTIGTHRGAGSGSSLDERLSSPGPETLISAVITRTGSGQEFEYASANEDGGNDNGGGDDDDDGDTSSSDENESVSGRGGRRNARHSTSLSDMMVPPLGVANHTKRNLATIEELLLEADSATQSQEPILPRLENAMMMSTYELLTVILGVGKNPWMPPSTSLIGRGGEVLGTNIIKFAESWNIGCLANSPCSQALKKGKGGVHQVEANSRSKEFGDFCDKLDRSLSVSRANPSVELLTLVYLFPLSVGSNLRRSLISICSGGESQQVAAIGWHKWFGRDMAKAEEDVRSEFQTDYLAYQAVIRAWTKLVRKAIDDERPRISIAKVMAGWSSISVVENDTLSSFLSREDELWVLMTNSSKAKDEAAQADAGTASPYISWDQRRERLLSAMLSHASWRRLMSTWWDKLSNAGDYNAFTDIIRLMRESGIALRMLPRNEACALKSKAVEQCGVGPELYYCPGGDPNDDPHAPSGLPKPVSTNEQTSRQGKAKRKKSKPISGKQPSSKLLTSGKNEPDAIKKDPKK</sequence>
<comment type="caution">
    <text evidence="2">The sequence shown here is derived from an EMBL/GenBank/DDBJ whole genome shotgun (WGS) entry which is preliminary data.</text>
</comment>
<evidence type="ECO:0000313" key="2">
    <source>
        <dbReference type="EMBL" id="KAF4648895.1"/>
    </source>
</evidence>
<evidence type="ECO:0000313" key="3">
    <source>
        <dbReference type="Proteomes" id="UP000591131"/>
    </source>
</evidence>
<organism evidence="2 3">
    <name type="scientific">Perkinsus chesapeaki</name>
    <name type="common">Clam parasite</name>
    <name type="synonym">Perkinsus andrewsi</name>
    <dbReference type="NCBI Taxonomy" id="330153"/>
    <lineage>
        <taxon>Eukaryota</taxon>
        <taxon>Sar</taxon>
        <taxon>Alveolata</taxon>
        <taxon>Perkinsozoa</taxon>
        <taxon>Perkinsea</taxon>
        <taxon>Perkinsida</taxon>
        <taxon>Perkinsidae</taxon>
        <taxon>Perkinsus</taxon>
    </lineage>
</organism>
<name>A0A7J6KNL0_PERCH</name>